<evidence type="ECO:0000313" key="9">
    <source>
        <dbReference type="Proteomes" id="UP000655830"/>
    </source>
</evidence>
<dbReference type="Proteomes" id="UP000655830">
    <property type="component" value="Unassembled WGS sequence"/>
</dbReference>
<dbReference type="InterPro" id="IPR006118">
    <property type="entry name" value="Recombinase_CS"/>
</dbReference>
<dbReference type="PROSITE" id="PS00397">
    <property type="entry name" value="RECOMBINASES_1"/>
    <property type="match status" value="1"/>
</dbReference>
<evidence type="ECO:0000256" key="1">
    <source>
        <dbReference type="ARBA" id="ARBA00009913"/>
    </source>
</evidence>
<name>A0A926ICU0_9FIRM</name>
<dbReference type="Pfam" id="PF00239">
    <property type="entry name" value="Resolvase"/>
    <property type="match status" value="1"/>
</dbReference>
<reference evidence="8" key="1">
    <citation type="submission" date="2020-08" db="EMBL/GenBank/DDBJ databases">
        <title>Genome public.</title>
        <authorList>
            <person name="Liu C."/>
            <person name="Sun Q."/>
        </authorList>
    </citation>
    <scope>NUCLEOTIDE SEQUENCE</scope>
    <source>
        <strain evidence="8">NSJ-12</strain>
    </source>
</reference>
<dbReference type="AlphaFoldDB" id="A0A926ICU0"/>
<dbReference type="RefSeq" id="WP_249331234.1">
    <property type="nucleotide sequence ID" value="NZ_JACRSY010000002.1"/>
</dbReference>
<proteinExistence type="inferred from homology"/>
<dbReference type="Gene3D" id="1.10.10.60">
    <property type="entry name" value="Homeodomain-like"/>
    <property type="match status" value="1"/>
</dbReference>
<comment type="similarity">
    <text evidence="1">Belongs to the site-specific recombinase resolvase family.</text>
</comment>
<organism evidence="8 9">
    <name type="scientific">Zhenhengia yiwuensis</name>
    <dbReference type="NCBI Taxonomy" id="2763666"/>
    <lineage>
        <taxon>Bacteria</taxon>
        <taxon>Bacillati</taxon>
        <taxon>Bacillota</taxon>
        <taxon>Clostridia</taxon>
        <taxon>Lachnospirales</taxon>
        <taxon>Lachnospiraceae</taxon>
        <taxon>Zhenhengia</taxon>
    </lineage>
</organism>
<dbReference type="InterPro" id="IPR050639">
    <property type="entry name" value="SSR_resolvase"/>
</dbReference>
<dbReference type="PANTHER" id="PTHR30461">
    <property type="entry name" value="DNA-INVERTASE FROM LAMBDOID PROPHAGE"/>
    <property type="match status" value="1"/>
</dbReference>
<accession>A0A926ICU0</accession>
<sequence>MAIKTFGYARVSSTDQNLARQLDALQQFGVIECDIFQEKISGVKKDRPAFEALKQQLREGDTVVVESLSRLSRSAKDLLALVEEWDAKGIKFISLKENIDFSTPTGKLMLGMLSSMVEFERNIMRERADEGRAAARARGMTGGRPKVNQENLKRALRMYDSKLHCVREICEVCQISSSTLYRAINARSVEEIHK</sequence>
<comment type="caution">
    <text evidence="8">The sequence shown here is derived from an EMBL/GenBank/DDBJ whole genome shotgun (WGS) entry which is preliminary data.</text>
</comment>
<dbReference type="PANTHER" id="PTHR30461:SF2">
    <property type="entry name" value="SERINE RECOMBINASE PINE-RELATED"/>
    <property type="match status" value="1"/>
</dbReference>
<evidence type="ECO:0000256" key="6">
    <source>
        <dbReference type="PROSITE-ProRule" id="PRU10137"/>
    </source>
</evidence>
<dbReference type="GO" id="GO:0000150">
    <property type="term" value="F:DNA strand exchange activity"/>
    <property type="evidence" value="ECO:0007669"/>
    <property type="project" value="InterPro"/>
</dbReference>
<dbReference type="InterPro" id="IPR006120">
    <property type="entry name" value="Resolvase_HTH_dom"/>
</dbReference>
<evidence type="ECO:0000256" key="3">
    <source>
        <dbReference type="ARBA" id="ARBA00023125"/>
    </source>
</evidence>
<dbReference type="EMBL" id="JACRSY010000002">
    <property type="protein sequence ID" value="MBC8578169.1"/>
    <property type="molecule type" value="Genomic_DNA"/>
</dbReference>
<feature type="active site" description="O-(5'-phospho-DNA)-serine intermediate" evidence="5 6">
    <location>
        <position position="12"/>
    </location>
</feature>
<dbReference type="Gene3D" id="3.40.50.1390">
    <property type="entry name" value="Resolvase, N-terminal catalytic domain"/>
    <property type="match status" value="1"/>
</dbReference>
<dbReference type="GO" id="GO:0003677">
    <property type="term" value="F:DNA binding"/>
    <property type="evidence" value="ECO:0007669"/>
    <property type="project" value="UniProtKB-KW"/>
</dbReference>
<evidence type="ECO:0000256" key="2">
    <source>
        <dbReference type="ARBA" id="ARBA00022908"/>
    </source>
</evidence>
<evidence type="ECO:0000259" key="7">
    <source>
        <dbReference type="PROSITE" id="PS51736"/>
    </source>
</evidence>
<protein>
    <submittedName>
        <fullName evidence="8">Recombinase family protein</fullName>
    </submittedName>
</protein>
<dbReference type="InterPro" id="IPR006119">
    <property type="entry name" value="Resolv_N"/>
</dbReference>
<dbReference type="CDD" id="cd03768">
    <property type="entry name" value="SR_ResInv"/>
    <property type="match status" value="1"/>
</dbReference>
<keyword evidence="2" id="KW-0229">DNA integration</keyword>
<dbReference type="Pfam" id="PF02796">
    <property type="entry name" value="HTH_7"/>
    <property type="match status" value="1"/>
</dbReference>
<gene>
    <name evidence="8" type="ORF">H8718_01260</name>
</gene>
<feature type="domain" description="Resolvase/invertase-type recombinase catalytic" evidence="7">
    <location>
        <begin position="4"/>
        <end position="139"/>
    </location>
</feature>
<evidence type="ECO:0000256" key="4">
    <source>
        <dbReference type="ARBA" id="ARBA00023172"/>
    </source>
</evidence>
<evidence type="ECO:0000313" key="8">
    <source>
        <dbReference type="EMBL" id="MBC8578169.1"/>
    </source>
</evidence>
<keyword evidence="9" id="KW-1185">Reference proteome</keyword>
<dbReference type="SMART" id="SM00857">
    <property type="entry name" value="Resolvase"/>
    <property type="match status" value="1"/>
</dbReference>
<evidence type="ECO:0000256" key="5">
    <source>
        <dbReference type="PIRSR" id="PIRSR606118-50"/>
    </source>
</evidence>
<dbReference type="GO" id="GO:0015074">
    <property type="term" value="P:DNA integration"/>
    <property type="evidence" value="ECO:0007669"/>
    <property type="project" value="UniProtKB-KW"/>
</dbReference>
<keyword evidence="4" id="KW-0233">DNA recombination</keyword>
<keyword evidence="3" id="KW-0238">DNA-binding</keyword>
<dbReference type="SUPFAM" id="SSF53041">
    <property type="entry name" value="Resolvase-like"/>
    <property type="match status" value="1"/>
</dbReference>
<dbReference type="PROSITE" id="PS51736">
    <property type="entry name" value="RECOMBINASES_3"/>
    <property type="match status" value="1"/>
</dbReference>
<dbReference type="InterPro" id="IPR036162">
    <property type="entry name" value="Resolvase-like_N_sf"/>
</dbReference>